<dbReference type="PANTHER" id="PTHR36453:SF1">
    <property type="entry name" value="RIGHT HANDED BETA HELIX DOMAIN-CONTAINING PROTEIN"/>
    <property type="match status" value="1"/>
</dbReference>
<protein>
    <submittedName>
        <fullName evidence="2">Right handed beta helix region</fullName>
    </submittedName>
</protein>
<gene>
    <name evidence="2" type="ORF">SAMN05192558_10176</name>
</gene>
<feature type="signal peptide" evidence="1">
    <location>
        <begin position="1"/>
        <end position="30"/>
    </location>
</feature>
<dbReference type="SMART" id="SM00710">
    <property type="entry name" value="PbH1"/>
    <property type="match status" value="5"/>
</dbReference>
<dbReference type="RefSeq" id="WP_133794707.1">
    <property type="nucleotide sequence ID" value="NZ_FNDV01000003.1"/>
</dbReference>
<organism evidence="2 3">
    <name type="scientific">Actinokineospora alba</name>
    <dbReference type="NCBI Taxonomy" id="504798"/>
    <lineage>
        <taxon>Bacteria</taxon>
        <taxon>Bacillati</taxon>
        <taxon>Actinomycetota</taxon>
        <taxon>Actinomycetes</taxon>
        <taxon>Pseudonocardiales</taxon>
        <taxon>Pseudonocardiaceae</taxon>
        <taxon>Actinokineospora</taxon>
    </lineage>
</organism>
<reference evidence="3" key="1">
    <citation type="submission" date="2016-10" db="EMBL/GenBank/DDBJ databases">
        <authorList>
            <person name="Varghese N."/>
            <person name="Submissions S."/>
        </authorList>
    </citation>
    <scope>NUCLEOTIDE SEQUENCE [LARGE SCALE GENOMIC DNA]</scope>
    <source>
        <strain evidence="3">IBRC-M 10655</strain>
    </source>
</reference>
<dbReference type="EMBL" id="FNJB01000001">
    <property type="protein sequence ID" value="SDN85109.1"/>
    <property type="molecule type" value="Genomic_DNA"/>
</dbReference>
<evidence type="ECO:0000256" key="1">
    <source>
        <dbReference type="SAM" id="SignalP"/>
    </source>
</evidence>
<feature type="chain" id="PRO_5011541057" evidence="1">
    <location>
        <begin position="31"/>
        <end position="1000"/>
    </location>
</feature>
<dbReference type="Proteomes" id="UP000199651">
    <property type="component" value="Unassembled WGS sequence"/>
</dbReference>
<dbReference type="OrthoDB" id="9808066at2"/>
<accession>A0A1H0ES53</accession>
<dbReference type="Gene3D" id="2.60.120.260">
    <property type="entry name" value="Galactose-binding domain-like"/>
    <property type="match status" value="3"/>
</dbReference>
<evidence type="ECO:0000313" key="3">
    <source>
        <dbReference type="Proteomes" id="UP000199651"/>
    </source>
</evidence>
<proteinExistence type="predicted"/>
<evidence type="ECO:0000313" key="2">
    <source>
        <dbReference type="EMBL" id="SDN85109.1"/>
    </source>
</evidence>
<name>A0A1H0ES53_9PSEU</name>
<dbReference type="PANTHER" id="PTHR36453">
    <property type="entry name" value="SECRETED PROTEIN-RELATED"/>
    <property type="match status" value="1"/>
</dbReference>
<dbReference type="AlphaFoldDB" id="A0A1H0ES53"/>
<keyword evidence="3" id="KW-1185">Reference proteome</keyword>
<dbReference type="STRING" id="504798.SAMN05421871_103793"/>
<sequence>MDTRTRWRISRLAVVAAIATTLAAPGSAQAAATTLYAAPTGSGTACTVAAPCSLTGARDKARALLPGGDVVVQLRGGTYRLTSTFDLTAADSGVAGRPAVWQAYPGERPILSGGRQVTGWQVSDAGRGIHRAPVAAGTRARQLFVNGVRADRARTPLNPAGFTKTAGGFATADPKYLGWADPTGVELVARNKWKHLRCPLASITANGTGSSLNAAQPCWGNAGTAPNPDYYFPYNGSGRVGLDTVTWLENAYELLDTAGEFFLDSAAGYVYYIPRAGENLSTATVELPVTETLVRLAGTPGQLVPYNNDDSRISYQGTWGVSGGRTFGDLRDDLRYTQTNGDSSTITFTGTGIDVLSERYSDLGDIDVFVDGVFDRTVSAYRGTDRLAQQVIYSKTGLTQGSHTVRLVKKSGSYLVIDGFVPVTAPIAPVHDIALRGITFAHSAWSQPSGPEGYADNQAGVIWVGSPARTARTPGAVRVERGQRIEVSGGELAHLGGVGVDLAFGTQDSTVIGNRVHDVSGSGISVGEFDDFWLTDPARMTSGNTVSDNAITYVGQEYEDAVGILVGFTRAVTLSHNEIAHTPYSGISLGWGWGWASPGVARHGTNYAQANNITDNYVHDVMRVLSDGGLIYTLGGQGDGSVRSVFSGNALSKATAHHANAQGVYLDEGSSWWDAHSNVVSQTAQNWTMEWINTIHDITIRDNFSDVTRQTNNGTNVTITNTTFVTDGNWPARAKEIATNAGLRPAYRKLMPVDPYLGNDGELGSLLSPATIGYTGAWSVSSGRQTGDLNQDLHVTSANGAQAAFTFTGTGIRVLGERSPDQGALAVSMDGTVVGTVDTYSATRKVQQVIYQVGGLPYGQHTVTLTKQSGTYATIDGYLLDRSVNNNDPTVEYSGTWGYHSGRGFGDYQNDVQYSLANGDSVTATWVGTGVDVVTERNFDQGDLDVYVDGQFRATVSTFASTRQVQQKVFGIDGLRAGVHTVTLVKKSGQYAVVDRFTVR</sequence>
<dbReference type="InterPro" id="IPR011050">
    <property type="entry name" value="Pectin_lyase_fold/virulence"/>
</dbReference>
<dbReference type="SUPFAM" id="SSF51126">
    <property type="entry name" value="Pectin lyase-like"/>
    <property type="match status" value="1"/>
</dbReference>
<dbReference type="InterPro" id="IPR006626">
    <property type="entry name" value="PbH1"/>
</dbReference>
<dbReference type="Gene3D" id="2.160.20.10">
    <property type="entry name" value="Single-stranded right-handed beta-helix, Pectin lyase-like"/>
    <property type="match status" value="2"/>
</dbReference>
<keyword evidence="1" id="KW-0732">Signal</keyword>
<dbReference type="InterPro" id="IPR012334">
    <property type="entry name" value="Pectin_lyas_fold"/>
</dbReference>